<evidence type="ECO:0000256" key="1">
    <source>
        <dbReference type="SAM" id="MobiDB-lite"/>
    </source>
</evidence>
<proteinExistence type="predicted"/>
<gene>
    <name evidence="2" type="ORF">CITCOLO1_LOCUS16544</name>
</gene>
<accession>A0ABP0YXQ9</accession>
<sequence length="160" mass="17352">MSSMQLALPVVKGLANDWSQSNVLPSVVFVSFQVQVGLAICGVRQWSSAVGSVARADLSPDVVDFYYCGQISTVSRSLQRRTGILPPRISAGGQGIGDGDNDQNALPSSGTKKRTKKDNQRNNGVRRLVRPPQRGEAEEYNLQGQGNHDGERKTEKTNPE</sequence>
<dbReference type="EMBL" id="OZ021740">
    <property type="protein sequence ID" value="CAK9324311.1"/>
    <property type="molecule type" value="Genomic_DNA"/>
</dbReference>
<evidence type="ECO:0000313" key="2">
    <source>
        <dbReference type="EMBL" id="CAK9324311.1"/>
    </source>
</evidence>
<reference evidence="2 3" key="1">
    <citation type="submission" date="2024-03" db="EMBL/GenBank/DDBJ databases">
        <authorList>
            <person name="Gkanogiannis A."/>
            <person name="Becerra Lopez-Lavalle L."/>
        </authorList>
    </citation>
    <scope>NUCLEOTIDE SEQUENCE [LARGE SCALE GENOMIC DNA]</scope>
</reference>
<name>A0ABP0YXQ9_9ROSI</name>
<evidence type="ECO:0000313" key="3">
    <source>
        <dbReference type="Proteomes" id="UP001642487"/>
    </source>
</evidence>
<organism evidence="2 3">
    <name type="scientific">Citrullus colocynthis</name>
    <name type="common">colocynth</name>
    <dbReference type="NCBI Taxonomy" id="252529"/>
    <lineage>
        <taxon>Eukaryota</taxon>
        <taxon>Viridiplantae</taxon>
        <taxon>Streptophyta</taxon>
        <taxon>Embryophyta</taxon>
        <taxon>Tracheophyta</taxon>
        <taxon>Spermatophyta</taxon>
        <taxon>Magnoliopsida</taxon>
        <taxon>eudicotyledons</taxon>
        <taxon>Gunneridae</taxon>
        <taxon>Pentapetalae</taxon>
        <taxon>rosids</taxon>
        <taxon>fabids</taxon>
        <taxon>Cucurbitales</taxon>
        <taxon>Cucurbitaceae</taxon>
        <taxon>Benincaseae</taxon>
        <taxon>Citrullus</taxon>
    </lineage>
</organism>
<keyword evidence="3" id="KW-1185">Reference proteome</keyword>
<dbReference type="Proteomes" id="UP001642487">
    <property type="component" value="Chromosome 6"/>
</dbReference>
<feature type="compositionally biased region" description="Basic and acidic residues" evidence="1">
    <location>
        <begin position="148"/>
        <end position="160"/>
    </location>
</feature>
<feature type="region of interest" description="Disordered" evidence="1">
    <location>
        <begin position="85"/>
        <end position="160"/>
    </location>
</feature>
<protein>
    <submittedName>
        <fullName evidence="2">Uncharacterized protein</fullName>
    </submittedName>
</protein>